<dbReference type="InterPro" id="IPR020846">
    <property type="entry name" value="MFS_dom"/>
</dbReference>
<dbReference type="Pfam" id="PF07690">
    <property type="entry name" value="MFS_1"/>
    <property type="match status" value="1"/>
</dbReference>
<evidence type="ECO:0000313" key="8">
    <source>
        <dbReference type="Proteomes" id="UP000034947"/>
    </source>
</evidence>
<feature type="transmembrane region" description="Helical" evidence="5">
    <location>
        <begin position="431"/>
        <end position="452"/>
    </location>
</feature>
<feature type="transmembrane region" description="Helical" evidence="5">
    <location>
        <begin position="89"/>
        <end position="108"/>
    </location>
</feature>
<evidence type="ECO:0000256" key="2">
    <source>
        <dbReference type="ARBA" id="ARBA00022692"/>
    </source>
</evidence>
<feature type="transmembrane region" description="Helical" evidence="5">
    <location>
        <begin position="177"/>
        <end position="199"/>
    </location>
</feature>
<keyword evidence="8" id="KW-1185">Reference proteome</keyword>
<feature type="transmembrane region" description="Helical" evidence="5">
    <location>
        <begin position="244"/>
        <end position="266"/>
    </location>
</feature>
<evidence type="ECO:0000256" key="5">
    <source>
        <dbReference type="SAM" id="Phobius"/>
    </source>
</evidence>
<dbReference type="PRINTS" id="PR01036">
    <property type="entry name" value="TCRTETB"/>
</dbReference>
<dbReference type="SUPFAM" id="SSF103473">
    <property type="entry name" value="MFS general substrate transporter"/>
    <property type="match status" value="1"/>
</dbReference>
<evidence type="ECO:0000259" key="6">
    <source>
        <dbReference type="PROSITE" id="PS50850"/>
    </source>
</evidence>
<dbReference type="VEuPathDB" id="FungiDB:P175DRAFT_0442716"/>
<dbReference type="InterPro" id="IPR011701">
    <property type="entry name" value="MFS"/>
</dbReference>
<feature type="transmembrane region" description="Helical" evidence="5">
    <location>
        <begin position="501"/>
        <end position="521"/>
    </location>
</feature>
<gene>
    <name evidence="7" type="ORF">AOCH_003280</name>
</gene>
<feature type="transmembrane region" description="Helical" evidence="5">
    <location>
        <begin position="211"/>
        <end position="232"/>
    </location>
</feature>
<feature type="transmembrane region" description="Helical" evidence="5">
    <location>
        <begin position="59"/>
        <end position="77"/>
    </location>
</feature>
<feature type="domain" description="Major facilitator superfamily (MFS) profile" evidence="6">
    <location>
        <begin position="24"/>
        <end position="526"/>
    </location>
</feature>
<feature type="transmembrane region" description="Helical" evidence="5">
    <location>
        <begin position="389"/>
        <end position="410"/>
    </location>
</feature>
<accession>A0A0F8VPJ0</accession>
<feature type="transmembrane region" description="Helical" evidence="5">
    <location>
        <begin position="146"/>
        <end position="165"/>
    </location>
</feature>
<dbReference type="Gene3D" id="1.20.1720.10">
    <property type="entry name" value="Multidrug resistance protein D"/>
    <property type="match status" value="1"/>
</dbReference>
<dbReference type="GO" id="GO:0005886">
    <property type="term" value="C:plasma membrane"/>
    <property type="evidence" value="ECO:0007669"/>
    <property type="project" value="TreeGrafter"/>
</dbReference>
<keyword evidence="4 5" id="KW-0472">Membrane</keyword>
<keyword evidence="3 5" id="KW-1133">Transmembrane helix</keyword>
<dbReference type="EMBL" id="JYKN01000254">
    <property type="protein sequence ID" value="KKK25096.1"/>
    <property type="molecule type" value="Genomic_DNA"/>
</dbReference>
<keyword evidence="2 5" id="KW-0812">Transmembrane</keyword>
<dbReference type="Gene3D" id="1.20.1250.20">
    <property type="entry name" value="MFS general substrate transporter like domains"/>
    <property type="match status" value="1"/>
</dbReference>
<dbReference type="Proteomes" id="UP000034947">
    <property type="component" value="Unassembled WGS sequence"/>
</dbReference>
<feature type="transmembrane region" description="Helical" evidence="5">
    <location>
        <begin position="287"/>
        <end position="309"/>
    </location>
</feature>
<proteinExistence type="predicted"/>
<dbReference type="PROSITE" id="PS50850">
    <property type="entry name" value="MFS"/>
    <property type="match status" value="1"/>
</dbReference>
<feature type="transmembrane region" description="Helical" evidence="5">
    <location>
        <begin position="321"/>
        <end position="347"/>
    </location>
</feature>
<name>A0A0F8VPJ0_9EURO</name>
<dbReference type="GO" id="GO:0022857">
    <property type="term" value="F:transmembrane transporter activity"/>
    <property type="evidence" value="ECO:0007669"/>
    <property type="project" value="InterPro"/>
</dbReference>
<dbReference type="InterPro" id="IPR036259">
    <property type="entry name" value="MFS_trans_sf"/>
</dbReference>
<dbReference type="OrthoDB" id="440553at2759"/>
<evidence type="ECO:0000256" key="4">
    <source>
        <dbReference type="ARBA" id="ARBA00023136"/>
    </source>
</evidence>
<organism evidence="7 8">
    <name type="scientific">Aspergillus ochraceoroseus</name>
    <dbReference type="NCBI Taxonomy" id="138278"/>
    <lineage>
        <taxon>Eukaryota</taxon>
        <taxon>Fungi</taxon>
        <taxon>Dikarya</taxon>
        <taxon>Ascomycota</taxon>
        <taxon>Pezizomycotina</taxon>
        <taxon>Eurotiomycetes</taxon>
        <taxon>Eurotiomycetidae</taxon>
        <taxon>Eurotiales</taxon>
        <taxon>Aspergillaceae</taxon>
        <taxon>Aspergillus</taxon>
        <taxon>Aspergillus subgen. Nidulantes</taxon>
    </lineage>
</organism>
<sequence>MSTSEETPLADQDQKLSSLRINIIVCGLWISLFLAALDSTIISTALFSISHSLHGSSESGWVITSYLLTYNAFVLILAKLSDIVGLKHLILLSNAIFLVFSIACSVSQSMQQLIVFRAFQGIGASGLYCLVFIAILQLISLEKSGFYSGIISSVFALSNLLGPLSGGLIVDHTTWRWIFYLNIPLSAISILILGFAMPAPRDSQGSEKRMANFDIPGAILSVCWLVPLLFALEEGGSQYSWHSSVIIGTLTGGIVALITFLVYEAWLHRKHAAREPIFPIVFLRDSLQALLLLNIFLAGFAFYTAIIILPQRFQAVNGLSAARAGVLLLAMTLCLPLFSLIAGFVLGKRPQWTMFVLGLGNIFILAATACLSCLSINPSVSDAQYGFQVIMGAGLGITSTAQYFALKIIFHPRDTVLTQKPSNQAAATGSMNMLRALGGCVGLAINTAMLSARLSAELPSSLTAEEVMQDRASWDQPGSGLSTTDQDFIRRIYGRGYNSGFAVMIAFAGANVLVAGLLVVVNKRRGGIEKLLAEAQSHQIAQ</sequence>
<feature type="transmembrane region" description="Helical" evidence="5">
    <location>
        <begin position="354"/>
        <end position="377"/>
    </location>
</feature>
<feature type="transmembrane region" description="Helical" evidence="5">
    <location>
        <begin position="114"/>
        <end position="139"/>
    </location>
</feature>
<comment type="subcellular location">
    <subcellularLocation>
        <location evidence="1">Membrane</location>
        <topology evidence="1">Multi-pass membrane protein</topology>
    </subcellularLocation>
</comment>
<dbReference type="PANTHER" id="PTHR23501:SF43">
    <property type="entry name" value="MULTIDRUG TRANSPORTER, PUTATIVE (AFU_ORTHOLOGUE AFUA_6G03040)-RELATED"/>
    <property type="match status" value="1"/>
</dbReference>
<evidence type="ECO:0000256" key="3">
    <source>
        <dbReference type="ARBA" id="ARBA00022989"/>
    </source>
</evidence>
<protein>
    <recommendedName>
        <fullName evidence="6">Major facilitator superfamily (MFS) profile domain-containing protein</fullName>
    </recommendedName>
</protein>
<evidence type="ECO:0000313" key="7">
    <source>
        <dbReference type="EMBL" id="KKK25096.1"/>
    </source>
</evidence>
<dbReference type="AlphaFoldDB" id="A0A0F8VPJ0"/>
<feature type="transmembrane region" description="Helical" evidence="5">
    <location>
        <begin position="21"/>
        <end position="47"/>
    </location>
</feature>
<evidence type="ECO:0000256" key="1">
    <source>
        <dbReference type="ARBA" id="ARBA00004141"/>
    </source>
</evidence>
<reference evidence="7 8" key="1">
    <citation type="submission" date="2015-02" db="EMBL/GenBank/DDBJ databases">
        <title>Draft Genome Sequences of Two Closely-Related Aflatoxigenic Aspergillus Species Obtained from the Cote d'Ivoire.</title>
        <authorList>
            <person name="Moore G.G."/>
            <person name="Beltz S.B."/>
            <person name="Mack B.M."/>
        </authorList>
    </citation>
    <scope>NUCLEOTIDE SEQUENCE [LARGE SCALE GENOMIC DNA]</scope>
    <source>
        <strain evidence="7 8">SRRC1432</strain>
    </source>
</reference>
<dbReference type="PANTHER" id="PTHR23501">
    <property type="entry name" value="MAJOR FACILITATOR SUPERFAMILY"/>
    <property type="match status" value="1"/>
</dbReference>
<comment type="caution">
    <text evidence="7">The sequence shown here is derived from an EMBL/GenBank/DDBJ whole genome shotgun (WGS) entry which is preliminary data.</text>
</comment>